<dbReference type="PRINTS" id="PR01576">
    <property type="entry name" value="PDEFORMYLASE"/>
</dbReference>
<comment type="catalytic activity">
    <reaction evidence="4">
        <text>N-terminal N-formyl-L-methionyl-[peptide] + H2O = N-terminal L-methionyl-[peptide] + formate</text>
        <dbReference type="Rhea" id="RHEA:24420"/>
        <dbReference type="Rhea" id="RHEA-COMP:10639"/>
        <dbReference type="Rhea" id="RHEA-COMP:10640"/>
        <dbReference type="ChEBI" id="CHEBI:15377"/>
        <dbReference type="ChEBI" id="CHEBI:15740"/>
        <dbReference type="ChEBI" id="CHEBI:49298"/>
        <dbReference type="ChEBI" id="CHEBI:64731"/>
        <dbReference type="EC" id="3.5.1.88"/>
    </reaction>
</comment>
<proteinExistence type="inferred from homology"/>
<evidence type="ECO:0000256" key="4">
    <source>
        <dbReference type="HAMAP-Rule" id="MF_00163"/>
    </source>
</evidence>
<keyword evidence="4" id="KW-0648">Protein biosynthesis</keyword>
<dbReference type="GO" id="GO:0006412">
    <property type="term" value="P:translation"/>
    <property type="evidence" value="ECO:0007669"/>
    <property type="project" value="UniProtKB-UniRule"/>
</dbReference>
<name>A0A1M6L4Y1_9BACT</name>
<evidence type="ECO:0000256" key="3">
    <source>
        <dbReference type="ARBA" id="ARBA00022801"/>
    </source>
</evidence>
<protein>
    <recommendedName>
        <fullName evidence="4">Peptide deformylase</fullName>
        <shortName evidence="4">PDF</shortName>
        <ecNumber evidence="4">3.5.1.88</ecNumber>
    </recommendedName>
    <alternativeName>
        <fullName evidence="4">Polypeptide deformylase</fullName>
    </alternativeName>
</protein>
<feature type="active site" evidence="4">
    <location>
        <position position="138"/>
    </location>
</feature>
<keyword evidence="4" id="KW-0408">Iron</keyword>
<dbReference type="Gene3D" id="3.90.45.10">
    <property type="entry name" value="Peptide deformylase"/>
    <property type="match status" value="1"/>
</dbReference>
<dbReference type="EC" id="3.5.1.88" evidence="4"/>
<dbReference type="InterPro" id="IPR023635">
    <property type="entry name" value="Peptide_deformylase"/>
</dbReference>
<dbReference type="InterPro" id="IPR036821">
    <property type="entry name" value="Peptide_deformylase_sf"/>
</dbReference>
<feature type="binding site" evidence="4">
    <location>
        <position position="141"/>
    </location>
    <ligand>
        <name>Fe cation</name>
        <dbReference type="ChEBI" id="CHEBI:24875"/>
    </ligand>
</feature>
<dbReference type="OrthoDB" id="9784988at2"/>
<dbReference type="EMBL" id="FQZE01000025">
    <property type="protein sequence ID" value="SHJ66258.1"/>
    <property type="molecule type" value="Genomic_DNA"/>
</dbReference>
<accession>A0A1M6L4Y1</accession>
<feature type="binding site" evidence="4">
    <location>
        <position position="137"/>
    </location>
    <ligand>
        <name>Fe cation</name>
        <dbReference type="ChEBI" id="CHEBI:24875"/>
    </ligand>
</feature>
<dbReference type="PIRSF" id="PIRSF004749">
    <property type="entry name" value="Pep_def"/>
    <property type="match status" value="1"/>
</dbReference>
<dbReference type="Pfam" id="PF01327">
    <property type="entry name" value="Pep_deformylase"/>
    <property type="match status" value="1"/>
</dbReference>
<dbReference type="GO" id="GO:0046872">
    <property type="term" value="F:metal ion binding"/>
    <property type="evidence" value="ECO:0007669"/>
    <property type="project" value="UniProtKB-KW"/>
</dbReference>
<dbReference type="Proteomes" id="UP000184050">
    <property type="component" value="Unassembled WGS sequence"/>
</dbReference>
<comment type="similarity">
    <text evidence="1 4">Belongs to the polypeptide deformylase family.</text>
</comment>
<gene>
    <name evidence="4" type="primary">def</name>
    <name evidence="5" type="ORF">SAMN05444280_12571</name>
</gene>
<dbReference type="GO" id="GO:0042586">
    <property type="term" value="F:peptide deformylase activity"/>
    <property type="evidence" value="ECO:0007669"/>
    <property type="project" value="UniProtKB-UniRule"/>
</dbReference>
<dbReference type="SUPFAM" id="SSF56420">
    <property type="entry name" value="Peptide deformylase"/>
    <property type="match status" value="1"/>
</dbReference>
<evidence type="ECO:0000256" key="1">
    <source>
        <dbReference type="ARBA" id="ARBA00010759"/>
    </source>
</evidence>
<comment type="function">
    <text evidence="4">Removes the formyl group from the N-terminal Met of newly synthesized proteins. Requires at least a dipeptide for an efficient rate of reaction. N-terminal L-methionine is a prerequisite for activity but the enzyme has broad specificity at other positions.</text>
</comment>
<dbReference type="HAMAP" id="MF_00163">
    <property type="entry name" value="Pep_deformylase"/>
    <property type="match status" value="1"/>
</dbReference>
<sequence length="170" mass="19443">MKMPIVIYGSSILRKKTFELDAGDDFVQMAENMKETLKNADGIGLAGPQVDLQKSLFVVDTTPLEGGGIEPIEKVFLNPVILNHDDNTTWYSEGCLSIPGIFEEVNRPEKIEVRYRDLNFDWKGETLTGLEARIFQHEYDHLQGILFVDRLNALRRKLIRGKLKQITKHK</sequence>
<dbReference type="STRING" id="1168035.SAMN05444280_12571"/>
<dbReference type="CDD" id="cd00487">
    <property type="entry name" value="Pep_deformylase"/>
    <property type="match status" value="1"/>
</dbReference>
<keyword evidence="6" id="KW-1185">Reference proteome</keyword>
<dbReference type="NCBIfam" id="NF001159">
    <property type="entry name" value="PRK00150.1-3"/>
    <property type="match status" value="1"/>
</dbReference>
<evidence type="ECO:0000313" key="5">
    <source>
        <dbReference type="EMBL" id="SHJ66258.1"/>
    </source>
</evidence>
<dbReference type="AlphaFoldDB" id="A0A1M6L4Y1"/>
<keyword evidence="2 4" id="KW-0479">Metal-binding</keyword>
<dbReference type="PANTHER" id="PTHR10458:SF22">
    <property type="entry name" value="PEPTIDE DEFORMYLASE"/>
    <property type="match status" value="1"/>
</dbReference>
<comment type="cofactor">
    <cofactor evidence="4">
        <name>Fe(2+)</name>
        <dbReference type="ChEBI" id="CHEBI:29033"/>
    </cofactor>
    <text evidence="4">Binds 1 Fe(2+) ion.</text>
</comment>
<dbReference type="PANTHER" id="PTHR10458">
    <property type="entry name" value="PEPTIDE DEFORMYLASE"/>
    <property type="match status" value="1"/>
</dbReference>
<evidence type="ECO:0000313" key="6">
    <source>
        <dbReference type="Proteomes" id="UP000184050"/>
    </source>
</evidence>
<organism evidence="5 6">
    <name type="scientific">Tangfeifania diversioriginum</name>
    <dbReference type="NCBI Taxonomy" id="1168035"/>
    <lineage>
        <taxon>Bacteria</taxon>
        <taxon>Pseudomonadati</taxon>
        <taxon>Bacteroidota</taxon>
        <taxon>Bacteroidia</taxon>
        <taxon>Marinilabiliales</taxon>
        <taxon>Prolixibacteraceae</taxon>
        <taxon>Tangfeifania</taxon>
    </lineage>
</organism>
<evidence type="ECO:0000256" key="2">
    <source>
        <dbReference type="ARBA" id="ARBA00022723"/>
    </source>
</evidence>
<keyword evidence="3 4" id="KW-0378">Hydrolase</keyword>
<reference evidence="5 6" key="1">
    <citation type="submission" date="2016-11" db="EMBL/GenBank/DDBJ databases">
        <authorList>
            <person name="Jaros S."/>
            <person name="Januszkiewicz K."/>
            <person name="Wedrychowicz H."/>
        </authorList>
    </citation>
    <scope>NUCLEOTIDE SEQUENCE [LARGE SCALE GENOMIC DNA]</scope>
    <source>
        <strain evidence="5 6">DSM 27063</strain>
    </source>
</reference>
<feature type="binding site" evidence="4">
    <location>
        <position position="95"/>
    </location>
    <ligand>
        <name>Fe cation</name>
        <dbReference type="ChEBI" id="CHEBI:24875"/>
    </ligand>
</feature>
<dbReference type="NCBIfam" id="TIGR00079">
    <property type="entry name" value="pept_deformyl"/>
    <property type="match status" value="1"/>
</dbReference>
<dbReference type="RefSeq" id="WP_073171350.1">
    <property type="nucleotide sequence ID" value="NZ_FQZE01000025.1"/>
</dbReference>